<reference evidence="4" key="1">
    <citation type="submission" date="2017-01" db="EMBL/GenBank/DDBJ databases">
        <authorList>
            <person name="Varghese N."/>
            <person name="Submissions S."/>
        </authorList>
    </citation>
    <scope>NUCLEOTIDE SEQUENCE [LARGE SCALE GENOMIC DNA]</scope>
    <source>
        <strain evidence="4">DSM 22306</strain>
    </source>
</reference>
<dbReference type="RefSeq" id="WP_054340183.1">
    <property type="nucleotide sequence ID" value="NZ_FTOE01000005.1"/>
</dbReference>
<proteinExistence type="predicted"/>
<dbReference type="InterPro" id="IPR025924">
    <property type="entry name" value="YHYH_dom"/>
</dbReference>
<gene>
    <name evidence="3" type="ORF">SAMN05421760_105129</name>
</gene>
<dbReference type="PANTHER" id="PTHR30289">
    <property type="entry name" value="UNCHARACTERIZED PROTEIN YBCL-RELATED"/>
    <property type="match status" value="1"/>
</dbReference>
<dbReference type="Proteomes" id="UP000185999">
    <property type="component" value="Unassembled WGS sequence"/>
</dbReference>
<keyword evidence="4" id="KW-1185">Reference proteome</keyword>
<evidence type="ECO:0000259" key="2">
    <source>
        <dbReference type="Pfam" id="PF14240"/>
    </source>
</evidence>
<evidence type="ECO:0000256" key="1">
    <source>
        <dbReference type="SAM" id="SignalP"/>
    </source>
</evidence>
<dbReference type="AlphaFoldDB" id="A0A1N7M389"/>
<dbReference type="Gene3D" id="2.60.120.260">
    <property type="entry name" value="Galactose-binding domain-like"/>
    <property type="match status" value="1"/>
</dbReference>
<dbReference type="Pfam" id="PF14240">
    <property type="entry name" value="YHYH"/>
    <property type="match status" value="1"/>
</dbReference>
<organism evidence="3 4">
    <name type="scientific">Neptunomonas antarctica</name>
    <dbReference type="NCBI Taxonomy" id="619304"/>
    <lineage>
        <taxon>Bacteria</taxon>
        <taxon>Pseudomonadati</taxon>
        <taxon>Pseudomonadota</taxon>
        <taxon>Gammaproteobacteria</taxon>
        <taxon>Oceanospirillales</taxon>
        <taxon>Oceanospirillaceae</taxon>
        <taxon>Neptunomonas</taxon>
    </lineage>
</organism>
<feature type="chain" id="PRO_5009943410" evidence="1">
    <location>
        <begin position="23"/>
        <end position="518"/>
    </location>
</feature>
<protein>
    <submittedName>
        <fullName evidence="3">YHYH protein</fullName>
    </submittedName>
</protein>
<evidence type="ECO:0000313" key="3">
    <source>
        <dbReference type="EMBL" id="SIS80585.1"/>
    </source>
</evidence>
<sequence length="518" mass="57752">MKPFILQICAICCWLFSTGATSAELNKYQIDVWADNWFAAYIDGELLLEDSVSITTERSFNAETLQFSSSFPFVLAFIIKDFKENDTGLEYIGSRRQQIGDGGFITQVTDLDSGNVVGVSSAAMHCKVIHKAPLDSNCASESDPIAGEGQCQFMTAEEPVSWKTPAFDDSSWQHATEYTAAQVGPKEGYDKIRWASAAKLIWSEDLKKDNTLLCRLVIDGKSDMAATQSEAVLSQSEHSHNEIHAYFAHFDNVKTSEDSTYVKIESNGMPEHKMMEGITSWQQQVPLPQDYTGSNSWKIPLKPVLADNPMLTKEHFHKGAIAIAVNGVPIFNALNNRGVYSADVGELDAWGGHSGKADDYHYHLAPEHLEAIVGEGNPIAYALDGFPLYGKTEAPLDEYLGRFNQDGTYEYHAVAYPPYLIAGLRGEVQVDSLLNAPEDQIVPQPRSYPVRHGDYGPLRGAKITGLNKIAETGYALEYTLNGKQYQLNYSWNEDLQYQFVFVDENGNQTIERYQRKEQ</sequence>
<keyword evidence="1" id="KW-0732">Signal</keyword>
<accession>A0A1N7M389</accession>
<name>A0A1N7M389_9GAMM</name>
<dbReference type="PANTHER" id="PTHR30289:SF8">
    <property type="entry name" value="YHYH DOMAIN-CONTAINING PROTEIN"/>
    <property type="match status" value="1"/>
</dbReference>
<evidence type="ECO:0000313" key="4">
    <source>
        <dbReference type="Proteomes" id="UP000185999"/>
    </source>
</evidence>
<feature type="domain" description="YHYH" evidence="2">
    <location>
        <begin position="296"/>
        <end position="392"/>
    </location>
</feature>
<dbReference type="STRING" id="619304.SAMN05421760_105129"/>
<dbReference type="EMBL" id="FTOE01000005">
    <property type="protein sequence ID" value="SIS80585.1"/>
    <property type="molecule type" value="Genomic_DNA"/>
</dbReference>
<feature type="signal peptide" evidence="1">
    <location>
        <begin position="1"/>
        <end position="22"/>
    </location>
</feature>